<evidence type="ECO:0000313" key="2">
    <source>
        <dbReference type="Proteomes" id="UP000244943"/>
    </source>
</evidence>
<reference evidence="2" key="1">
    <citation type="submission" date="2018-03" db="EMBL/GenBank/DDBJ databases">
        <authorList>
            <person name="Batty M. E."/>
            <person name="Batty M E."/>
        </authorList>
    </citation>
    <scope>NUCLEOTIDE SEQUENCE [LARGE SCALE GENOMIC DNA]</scope>
</reference>
<name>A0A2U3R2E9_ORITS</name>
<dbReference type="EMBL" id="LS398552">
    <property type="protein sequence ID" value="SPR07359.1"/>
    <property type="molecule type" value="Genomic_DNA"/>
</dbReference>
<dbReference type="AlphaFoldDB" id="A0A2U3R2E9"/>
<protein>
    <submittedName>
        <fullName evidence="1">Uncharacterized protein</fullName>
    </submittedName>
</protein>
<sequence>MKGIMQKVYKEKILSYKKNLNKNKITQHEKMYYSSILFNRQFLQDISRT</sequence>
<evidence type="ECO:0000313" key="1">
    <source>
        <dbReference type="EMBL" id="SPR07359.1"/>
    </source>
</evidence>
<organism evidence="1 2">
    <name type="scientific">Orientia tsutsugamushi</name>
    <name type="common">Rickettsia tsutsugamushi</name>
    <dbReference type="NCBI Taxonomy" id="784"/>
    <lineage>
        <taxon>Bacteria</taxon>
        <taxon>Pseudomonadati</taxon>
        <taxon>Pseudomonadota</taxon>
        <taxon>Alphaproteobacteria</taxon>
        <taxon>Rickettsiales</taxon>
        <taxon>Rickettsiaceae</taxon>
        <taxon>Rickettsieae</taxon>
        <taxon>Orientia</taxon>
    </lineage>
</organism>
<proteinExistence type="predicted"/>
<dbReference type="Proteomes" id="UP000244943">
    <property type="component" value="Chromosome I"/>
</dbReference>
<accession>A0A2U3R2E9</accession>
<gene>
    <name evidence="1" type="ORF">UT76HP_01114</name>
</gene>